<evidence type="ECO:0000313" key="3">
    <source>
        <dbReference type="WBParaSite" id="TTAC_0000072601-mRNA-1"/>
    </source>
</evidence>
<protein>
    <submittedName>
        <fullName evidence="1 3">Uncharacterized protein</fullName>
    </submittedName>
</protein>
<reference evidence="1 2" key="2">
    <citation type="submission" date="2018-11" db="EMBL/GenBank/DDBJ databases">
        <authorList>
            <consortium name="Pathogen Informatics"/>
        </authorList>
    </citation>
    <scope>NUCLEOTIDE SEQUENCE [LARGE SCALE GENOMIC DNA]</scope>
</reference>
<reference evidence="3" key="1">
    <citation type="submission" date="2017-02" db="UniProtKB">
        <authorList>
            <consortium name="WormBaseParasite"/>
        </authorList>
    </citation>
    <scope>IDENTIFICATION</scope>
</reference>
<gene>
    <name evidence="1" type="ORF">TTAC_LOCUS727</name>
</gene>
<dbReference type="AlphaFoldDB" id="A0A0R3WJ90"/>
<dbReference type="OrthoDB" id="6256915at2759"/>
<accession>A0A0R3WJ90</accession>
<name>A0A0R3WJ90_HYDTA</name>
<organism evidence="3">
    <name type="scientific">Hydatigena taeniaeformis</name>
    <name type="common">Feline tapeworm</name>
    <name type="synonym">Taenia taeniaeformis</name>
    <dbReference type="NCBI Taxonomy" id="6205"/>
    <lineage>
        <taxon>Eukaryota</taxon>
        <taxon>Metazoa</taxon>
        <taxon>Spiralia</taxon>
        <taxon>Lophotrochozoa</taxon>
        <taxon>Platyhelminthes</taxon>
        <taxon>Cestoda</taxon>
        <taxon>Eucestoda</taxon>
        <taxon>Cyclophyllidea</taxon>
        <taxon>Taeniidae</taxon>
        <taxon>Hydatigera</taxon>
    </lineage>
</organism>
<dbReference type="WBParaSite" id="TTAC_0000072601-mRNA-1">
    <property type="protein sequence ID" value="TTAC_0000072601-mRNA-1"/>
    <property type="gene ID" value="TTAC_0000072601"/>
</dbReference>
<proteinExistence type="predicted"/>
<dbReference type="EMBL" id="UYWX01000084">
    <property type="protein sequence ID" value="VDM16902.1"/>
    <property type="molecule type" value="Genomic_DNA"/>
</dbReference>
<evidence type="ECO:0000313" key="1">
    <source>
        <dbReference type="EMBL" id="VDM16902.1"/>
    </source>
</evidence>
<keyword evidence="2" id="KW-1185">Reference proteome</keyword>
<sequence>METLKRHDFRHSDLDRGGMTYHSLPQTCNTAEIRLCDSTDFENQIRNWVPLRDVLQGEGNYGPKALFYTSRDTFVSASAPKRVDLGGGREDPVMAKRLFNLETIKRQEARSLSTALLCLRRERLCQVLRCDSRRDEQHQPCHQASTLSSIISALPPLLPLVNR</sequence>
<evidence type="ECO:0000313" key="2">
    <source>
        <dbReference type="Proteomes" id="UP000274429"/>
    </source>
</evidence>
<dbReference type="Proteomes" id="UP000274429">
    <property type="component" value="Unassembled WGS sequence"/>
</dbReference>